<evidence type="ECO:0000256" key="16">
    <source>
        <dbReference type="RuleBase" id="RU000492"/>
    </source>
</evidence>
<protein>
    <recommendedName>
        <fullName evidence="10">Probable eukaryotic initiation factor 4A</fullName>
        <ecNumber evidence="1">3.6.4.13</ecNumber>
    </recommendedName>
    <alternativeName>
        <fullName evidence="13">ATP-dependent RNA helicase eIF4A</fullName>
    </alternativeName>
</protein>
<dbReference type="VEuPathDB" id="AmoebaDB:NfTy_020180"/>
<organism evidence="21 22">
    <name type="scientific">Naegleria fowleri</name>
    <name type="common">Brain eating amoeba</name>
    <dbReference type="NCBI Taxonomy" id="5763"/>
    <lineage>
        <taxon>Eukaryota</taxon>
        <taxon>Discoba</taxon>
        <taxon>Heterolobosea</taxon>
        <taxon>Tetramitia</taxon>
        <taxon>Eutetramitia</taxon>
        <taxon>Vahlkampfiidae</taxon>
        <taxon>Naegleria</taxon>
    </lineage>
</organism>
<dbReference type="GO" id="GO:0003723">
    <property type="term" value="F:RNA binding"/>
    <property type="evidence" value="ECO:0007669"/>
    <property type="project" value="UniProtKB-KW"/>
</dbReference>
<dbReference type="VEuPathDB" id="AmoebaDB:FDP41_011284"/>
<dbReference type="OrthoDB" id="196131at2759"/>
<dbReference type="InterPro" id="IPR001650">
    <property type="entry name" value="Helicase_C-like"/>
</dbReference>
<evidence type="ECO:0000256" key="12">
    <source>
        <dbReference type="ARBA" id="ARBA00025917"/>
    </source>
</evidence>
<comment type="caution">
    <text evidence="21">The sequence shown here is derived from an EMBL/GenBank/DDBJ whole genome shotgun (WGS) entry which is preliminary data.</text>
</comment>
<comment type="function">
    <text evidence="11">ATP-dependent RNA helicase which is a subunit of the eIF4F complex involved in cap recognition and is required for mRNA binding to ribosome. In the current model of translation initiation, eIF4A unwinds RNA secondary structures in the 5'-UTR of mRNAs which is necessary to allow efficient binding of the small ribosomal subunit, and subsequent scanning for the initiator codon.</text>
</comment>
<keyword evidence="4 16" id="KW-0378">Hydrolase</keyword>
<dbReference type="OMA" id="DANMHEW"/>
<feature type="short sequence motif" description="Q motif" evidence="15">
    <location>
        <begin position="93"/>
        <end position="121"/>
    </location>
</feature>
<feature type="region of interest" description="Disordered" evidence="17">
    <location>
        <begin position="1"/>
        <end position="58"/>
    </location>
</feature>
<dbReference type="Pfam" id="PF00271">
    <property type="entry name" value="Helicase_C"/>
    <property type="match status" value="1"/>
</dbReference>
<feature type="domain" description="Helicase C-terminal" evidence="19">
    <location>
        <begin position="335"/>
        <end position="483"/>
    </location>
</feature>
<proteinExistence type="inferred from homology"/>
<evidence type="ECO:0000256" key="17">
    <source>
        <dbReference type="SAM" id="MobiDB-lite"/>
    </source>
</evidence>
<evidence type="ECO:0000256" key="2">
    <source>
        <dbReference type="ARBA" id="ARBA00022540"/>
    </source>
</evidence>
<dbReference type="InterPro" id="IPR044763">
    <property type="entry name" value="Ded1/Dbp1_DEADc"/>
</dbReference>
<keyword evidence="8" id="KW-0648">Protein biosynthesis</keyword>
<accession>A0A6A5C778</accession>
<evidence type="ECO:0000256" key="9">
    <source>
        <dbReference type="ARBA" id="ARBA00024352"/>
    </source>
</evidence>
<name>A0A6A5C778_NAEFO</name>
<dbReference type="InterPro" id="IPR027417">
    <property type="entry name" value="P-loop_NTPase"/>
</dbReference>
<dbReference type="EMBL" id="VFQX01000009">
    <property type="protein sequence ID" value="KAF0982354.1"/>
    <property type="molecule type" value="Genomic_DNA"/>
</dbReference>
<dbReference type="Gene3D" id="3.40.50.300">
    <property type="entry name" value="P-loop containing nucleotide triphosphate hydrolases"/>
    <property type="match status" value="2"/>
</dbReference>
<feature type="domain" description="Helicase ATP-binding" evidence="18">
    <location>
        <begin position="125"/>
        <end position="311"/>
    </location>
</feature>
<feature type="compositionally biased region" description="Gly residues" evidence="17">
    <location>
        <begin position="18"/>
        <end position="29"/>
    </location>
</feature>
<evidence type="ECO:0000259" key="19">
    <source>
        <dbReference type="PROSITE" id="PS51194"/>
    </source>
</evidence>
<dbReference type="AlphaFoldDB" id="A0A6A5C778"/>
<feature type="compositionally biased region" description="Low complexity" evidence="17">
    <location>
        <begin position="41"/>
        <end position="52"/>
    </location>
</feature>
<evidence type="ECO:0000256" key="7">
    <source>
        <dbReference type="ARBA" id="ARBA00022884"/>
    </source>
</evidence>
<dbReference type="SMART" id="SM00487">
    <property type="entry name" value="DEXDc"/>
    <property type="match status" value="1"/>
</dbReference>
<dbReference type="InterPro" id="IPR000629">
    <property type="entry name" value="RNA-helicase_DEAD-box_CS"/>
</dbReference>
<feature type="compositionally biased region" description="Polar residues" evidence="17">
    <location>
        <begin position="1"/>
        <end position="15"/>
    </location>
</feature>
<dbReference type="SUPFAM" id="SSF52540">
    <property type="entry name" value="P-loop containing nucleoside triphosphate hydrolases"/>
    <property type="match status" value="1"/>
</dbReference>
<evidence type="ECO:0000256" key="10">
    <source>
        <dbReference type="ARBA" id="ARBA00024417"/>
    </source>
</evidence>
<keyword evidence="2" id="KW-0396">Initiation factor</keyword>
<dbReference type="FunFam" id="3.40.50.300:FF:000397">
    <property type="entry name" value="Probable ATP-dependent RNA helicase DDX4"/>
    <property type="match status" value="1"/>
</dbReference>
<evidence type="ECO:0000256" key="11">
    <source>
        <dbReference type="ARBA" id="ARBA00024769"/>
    </source>
</evidence>
<comment type="subunit">
    <text evidence="12">eIF4F is a multi-subunit complex, the composition of which varies with external and internal environmental conditions. It is composed of at least EIF4A, EIF4E and EIF4G.</text>
</comment>
<dbReference type="EC" id="3.6.4.13" evidence="1"/>
<evidence type="ECO:0000313" key="21">
    <source>
        <dbReference type="EMBL" id="KAF0982354.1"/>
    </source>
</evidence>
<dbReference type="PROSITE" id="PS51192">
    <property type="entry name" value="HELICASE_ATP_BIND_1"/>
    <property type="match status" value="1"/>
</dbReference>
<dbReference type="Pfam" id="PF00270">
    <property type="entry name" value="DEAD"/>
    <property type="match status" value="1"/>
</dbReference>
<comment type="similarity">
    <text evidence="9">Belongs to the DEAD box helicase family. eIF4A subfamily.</text>
</comment>
<dbReference type="RefSeq" id="XP_044567067.1">
    <property type="nucleotide sequence ID" value="XM_044701675.1"/>
</dbReference>
<dbReference type="GO" id="GO:0016787">
    <property type="term" value="F:hydrolase activity"/>
    <property type="evidence" value="ECO:0007669"/>
    <property type="project" value="UniProtKB-KW"/>
</dbReference>
<keyword evidence="7" id="KW-0694">RNA-binding</keyword>
<evidence type="ECO:0000256" key="1">
    <source>
        <dbReference type="ARBA" id="ARBA00012552"/>
    </source>
</evidence>
<keyword evidence="5 16" id="KW-0347">Helicase</keyword>
<dbReference type="CDD" id="cd17967">
    <property type="entry name" value="DEADc_DDX3_DDX4"/>
    <property type="match status" value="1"/>
</dbReference>
<evidence type="ECO:0000256" key="6">
    <source>
        <dbReference type="ARBA" id="ARBA00022840"/>
    </source>
</evidence>
<keyword evidence="22" id="KW-1185">Reference proteome</keyword>
<dbReference type="Proteomes" id="UP000444721">
    <property type="component" value="Unassembled WGS sequence"/>
</dbReference>
<evidence type="ECO:0000256" key="13">
    <source>
        <dbReference type="ARBA" id="ARBA00030297"/>
    </source>
</evidence>
<dbReference type="PROSITE" id="PS00039">
    <property type="entry name" value="DEAD_ATP_HELICASE"/>
    <property type="match status" value="1"/>
</dbReference>
<feature type="region of interest" description="Disordered" evidence="17">
    <location>
        <begin position="493"/>
        <end position="512"/>
    </location>
</feature>
<dbReference type="PANTHER" id="PTHR47958">
    <property type="entry name" value="ATP-DEPENDENT RNA HELICASE DBP3"/>
    <property type="match status" value="1"/>
</dbReference>
<evidence type="ECO:0000256" key="8">
    <source>
        <dbReference type="ARBA" id="ARBA00022917"/>
    </source>
</evidence>
<sequence>MREQNNYFRSNTSRYQPYGGGRGDSSNGGGHHRGRFDDSSSRQATTAASSSDYIRDDEPEEALFAKKNTGINFDKYENIPIEVFGRDPPTPINTFDEAQLHELLMNNIVKSGYTKPTPIQKHSLPAIITSKRDMMACAQTGSGKTAAFLLPIINSLLQAGIHKDRKRFNPYKGAPKAVILAPTRELCQQIYDECRKFIFQTYLKTVVVYGGASSGYQMKQLERGVDILVGTPGRMNDFIQRGKLDMSGVQYLVLDEADRMLDMGFEPQIRSIVEGSGMPPKGQRLTLLYSATFPKETQKLALDFLHDELFVQVGVIGGTTENITQKFFQVSAKEKKDKLVEVLTEHKSEKTLVFVQQKSTCDQLYEHLTPLGFKCCVIHGDKDQRTRERSLRQFKEGYSTILIATDVAARGLDIEKVTHVVNYDLPKEIDSYVHRIGRTGRVGNLGQATALFDTEEDSKLCRDLVKILKDANQEIPEFIENAAFNPFSGKGGGGFRGGRGRGGGYGGRGGGFRGGRGGGFGGGFNNNRW</sequence>
<dbReference type="GO" id="GO:0005524">
    <property type="term" value="F:ATP binding"/>
    <property type="evidence" value="ECO:0007669"/>
    <property type="project" value="UniProtKB-KW"/>
</dbReference>
<dbReference type="FunFam" id="3.40.50.300:FF:000008">
    <property type="entry name" value="ATP-dependent RNA helicase RhlB"/>
    <property type="match status" value="1"/>
</dbReference>
<dbReference type="GeneID" id="68118499"/>
<dbReference type="InterPro" id="IPR014014">
    <property type="entry name" value="RNA_helicase_DEAD_Q_motif"/>
</dbReference>
<keyword evidence="6 16" id="KW-0067">ATP-binding</keyword>
<dbReference type="PROSITE" id="PS51194">
    <property type="entry name" value="HELICASE_CTER"/>
    <property type="match status" value="1"/>
</dbReference>
<dbReference type="SMART" id="SM00490">
    <property type="entry name" value="HELICc"/>
    <property type="match status" value="1"/>
</dbReference>
<dbReference type="VEuPathDB" id="AmoebaDB:NF0095100"/>
<evidence type="ECO:0000256" key="5">
    <source>
        <dbReference type="ARBA" id="ARBA00022806"/>
    </source>
</evidence>
<dbReference type="PROSITE" id="PS51195">
    <property type="entry name" value="Q_MOTIF"/>
    <property type="match status" value="1"/>
</dbReference>
<gene>
    <name evidence="21" type="ORF">FDP41_011284</name>
</gene>
<feature type="domain" description="DEAD-box RNA helicase Q" evidence="20">
    <location>
        <begin position="93"/>
        <end position="121"/>
    </location>
</feature>
<evidence type="ECO:0000259" key="18">
    <source>
        <dbReference type="PROSITE" id="PS51192"/>
    </source>
</evidence>
<dbReference type="GO" id="GO:0003743">
    <property type="term" value="F:translation initiation factor activity"/>
    <property type="evidence" value="ECO:0007669"/>
    <property type="project" value="UniProtKB-KW"/>
</dbReference>
<keyword evidence="3 16" id="KW-0547">Nucleotide-binding</keyword>
<reference evidence="21 22" key="1">
    <citation type="journal article" date="2019" name="Sci. Rep.">
        <title>Nanopore sequencing improves the draft genome of the human pathogenic amoeba Naegleria fowleri.</title>
        <authorList>
            <person name="Liechti N."/>
            <person name="Schurch N."/>
            <person name="Bruggmann R."/>
            <person name="Wittwer M."/>
        </authorList>
    </citation>
    <scope>NUCLEOTIDE SEQUENCE [LARGE SCALE GENOMIC DNA]</scope>
    <source>
        <strain evidence="21 22">ATCC 30894</strain>
    </source>
</reference>
<evidence type="ECO:0000256" key="15">
    <source>
        <dbReference type="PROSITE-ProRule" id="PRU00552"/>
    </source>
</evidence>
<dbReference type="GO" id="GO:0003724">
    <property type="term" value="F:RNA helicase activity"/>
    <property type="evidence" value="ECO:0007669"/>
    <property type="project" value="UniProtKB-EC"/>
</dbReference>
<dbReference type="InterPro" id="IPR011545">
    <property type="entry name" value="DEAD/DEAH_box_helicase_dom"/>
</dbReference>
<dbReference type="InterPro" id="IPR014001">
    <property type="entry name" value="Helicase_ATP-bd"/>
</dbReference>
<evidence type="ECO:0000256" key="4">
    <source>
        <dbReference type="ARBA" id="ARBA00022801"/>
    </source>
</evidence>
<comment type="catalytic activity">
    <reaction evidence="14">
        <text>ATP + H2O = ADP + phosphate + H(+)</text>
        <dbReference type="Rhea" id="RHEA:13065"/>
        <dbReference type="ChEBI" id="CHEBI:15377"/>
        <dbReference type="ChEBI" id="CHEBI:15378"/>
        <dbReference type="ChEBI" id="CHEBI:30616"/>
        <dbReference type="ChEBI" id="CHEBI:43474"/>
        <dbReference type="ChEBI" id="CHEBI:456216"/>
        <dbReference type="EC" id="3.6.4.13"/>
    </reaction>
</comment>
<evidence type="ECO:0000259" key="20">
    <source>
        <dbReference type="PROSITE" id="PS51195"/>
    </source>
</evidence>
<evidence type="ECO:0000313" key="22">
    <source>
        <dbReference type="Proteomes" id="UP000444721"/>
    </source>
</evidence>
<dbReference type="CDD" id="cd18787">
    <property type="entry name" value="SF2_C_DEAD"/>
    <property type="match status" value="1"/>
</dbReference>
<evidence type="ECO:0000256" key="3">
    <source>
        <dbReference type="ARBA" id="ARBA00022741"/>
    </source>
</evidence>
<evidence type="ECO:0000256" key="14">
    <source>
        <dbReference type="ARBA" id="ARBA00047984"/>
    </source>
</evidence>